<name>A0A0A8ZIK6_ARUDO</name>
<dbReference type="EMBL" id="GBRH01259289">
    <property type="protein sequence ID" value="JAD38606.1"/>
    <property type="molecule type" value="Transcribed_RNA"/>
</dbReference>
<protein>
    <submittedName>
        <fullName evidence="1">Uncharacterized protein</fullName>
    </submittedName>
</protein>
<accession>A0A0A8ZIK6</accession>
<dbReference type="AlphaFoldDB" id="A0A0A8ZIK6"/>
<reference evidence="1" key="1">
    <citation type="submission" date="2014-09" db="EMBL/GenBank/DDBJ databases">
        <authorList>
            <person name="Magalhaes I.L.F."/>
            <person name="Oliveira U."/>
            <person name="Santos F.R."/>
            <person name="Vidigal T.H.D.A."/>
            <person name="Brescovit A.D."/>
            <person name="Santos A.J."/>
        </authorList>
    </citation>
    <scope>NUCLEOTIDE SEQUENCE</scope>
    <source>
        <tissue evidence="1">Shoot tissue taken approximately 20 cm above the soil surface</tissue>
    </source>
</reference>
<reference evidence="1" key="2">
    <citation type="journal article" date="2015" name="Data Brief">
        <title>Shoot transcriptome of the giant reed, Arundo donax.</title>
        <authorList>
            <person name="Barrero R.A."/>
            <person name="Guerrero F.D."/>
            <person name="Moolhuijzen P."/>
            <person name="Goolsby J.A."/>
            <person name="Tidwell J."/>
            <person name="Bellgard S.E."/>
            <person name="Bellgard M.I."/>
        </authorList>
    </citation>
    <scope>NUCLEOTIDE SEQUENCE</scope>
    <source>
        <tissue evidence="1">Shoot tissue taken approximately 20 cm above the soil surface</tissue>
    </source>
</reference>
<proteinExistence type="predicted"/>
<organism evidence="1">
    <name type="scientific">Arundo donax</name>
    <name type="common">Giant reed</name>
    <name type="synonym">Donax arundinaceus</name>
    <dbReference type="NCBI Taxonomy" id="35708"/>
    <lineage>
        <taxon>Eukaryota</taxon>
        <taxon>Viridiplantae</taxon>
        <taxon>Streptophyta</taxon>
        <taxon>Embryophyta</taxon>
        <taxon>Tracheophyta</taxon>
        <taxon>Spermatophyta</taxon>
        <taxon>Magnoliopsida</taxon>
        <taxon>Liliopsida</taxon>
        <taxon>Poales</taxon>
        <taxon>Poaceae</taxon>
        <taxon>PACMAD clade</taxon>
        <taxon>Arundinoideae</taxon>
        <taxon>Arundineae</taxon>
        <taxon>Arundo</taxon>
    </lineage>
</organism>
<evidence type="ECO:0000313" key="1">
    <source>
        <dbReference type="EMBL" id="JAD38606.1"/>
    </source>
</evidence>
<sequence>MEVHFIYLQQRGKKKSKNTTPQELKSRVCLCKIQIPSLKCNHLIIETCA</sequence>